<dbReference type="GO" id="GO:0000981">
    <property type="term" value="F:DNA-binding transcription factor activity, RNA polymerase II-specific"/>
    <property type="evidence" value="ECO:0007669"/>
    <property type="project" value="TreeGrafter"/>
</dbReference>
<keyword evidence="8" id="KW-0539">Nucleus</keyword>
<dbReference type="AlphaFoldDB" id="A0A8C6U4G3"/>
<evidence type="ECO:0000313" key="12">
    <source>
        <dbReference type="Proteomes" id="UP000694523"/>
    </source>
</evidence>
<keyword evidence="4 9" id="KW-0863">Zinc-finger</keyword>
<keyword evidence="12" id="KW-1185">Reference proteome</keyword>
<feature type="domain" description="C2H2-type" evidence="10">
    <location>
        <begin position="48"/>
        <end position="66"/>
    </location>
</feature>
<keyword evidence="7" id="KW-0804">Transcription</keyword>
<keyword evidence="2" id="KW-0479">Metal-binding</keyword>
<dbReference type="PANTHER" id="PTHR14196">
    <property type="entry name" value="ODD-SKIPPED - RELATED"/>
    <property type="match status" value="1"/>
</dbReference>
<dbReference type="GO" id="GO:0005634">
    <property type="term" value="C:nucleus"/>
    <property type="evidence" value="ECO:0007669"/>
    <property type="project" value="UniProtKB-SubCell"/>
</dbReference>
<reference evidence="11" key="2">
    <citation type="submission" date="2025-09" db="UniProtKB">
        <authorList>
            <consortium name="Ensembl"/>
        </authorList>
    </citation>
    <scope>IDENTIFICATION</scope>
</reference>
<dbReference type="GO" id="GO:0000977">
    <property type="term" value="F:RNA polymerase II transcription regulatory region sequence-specific DNA binding"/>
    <property type="evidence" value="ECO:0007669"/>
    <property type="project" value="TreeGrafter"/>
</dbReference>
<dbReference type="InterPro" id="IPR013087">
    <property type="entry name" value="Znf_C2H2_type"/>
</dbReference>
<evidence type="ECO:0000256" key="6">
    <source>
        <dbReference type="ARBA" id="ARBA00023015"/>
    </source>
</evidence>
<organism evidence="11 12">
    <name type="scientific">Neogobius melanostomus</name>
    <name type="common">round goby</name>
    <dbReference type="NCBI Taxonomy" id="47308"/>
    <lineage>
        <taxon>Eukaryota</taxon>
        <taxon>Metazoa</taxon>
        <taxon>Chordata</taxon>
        <taxon>Craniata</taxon>
        <taxon>Vertebrata</taxon>
        <taxon>Euteleostomi</taxon>
        <taxon>Actinopterygii</taxon>
        <taxon>Neopterygii</taxon>
        <taxon>Teleostei</taxon>
        <taxon>Neoteleostei</taxon>
        <taxon>Acanthomorphata</taxon>
        <taxon>Gobiaria</taxon>
        <taxon>Gobiiformes</taxon>
        <taxon>Gobioidei</taxon>
        <taxon>Gobiidae</taxon>
        <taxon>Benthophilinae</taxon>
        <taxon>Neogobiini</taxon>
        <taxon>Neogobius</taxon>
    </lineage>
</organism>
<dbReference type="Gene3D" id="3.30.160.60">
    <property type="entry name" value="Classic Zinc Finger"/>
    <property type="match status" value="2"/>
</dbReference>
<evidence type="ECO:0000256" key="2">
    <source>
        <dbReference type="ARBA" id="ARBA00022723"/>
    </source>
</evidence>
<evidence type="ECO:0000256" key="3">
    <source>
        <dbReference type="ARBA" id="ARBA00022737"/>
    </source>
</evidence>
<comment type="subcellular location">
    <subcellularLocation>
        <location evidence="1">Nucleus</location>
    </subcellularLocation>
</comment>
<reference evidence="11" key="1">
    <citation type="submission" date="2025-08" db="UniProtKB">
        <authorList>
            <consortium name="Ensembl"/>
        </authorList>
    </citation>
    <scope>IDENTIFICATION</scope>
</reference>
<protein>
    <recommendedName>
        <fullName evidence="10">C2H2-type domain-containing protein</fullName>
    </recommendedName>
</protein>
<dbReference type="GO" id="GO:0005694">
    <property type="term" value="C:chromosome"/>
    <property type="evidence" value="ECO:0007669"/>
    <property type="project" value="UniProtKB-ARBA"/>
</dbReference>
<name>A0A8C6U4G3_9GOBI</name>
<dbReference type="InterPro" id="IPR050717">
    <property type="entry name" value="C2H2-ZF_Transcription_Reg"/>
</dbReference>
<evidence type="ECO:0000256" key="9">
    <source>
        <dbReference type="PROSITE-ProRule" id="PRU00042"/>
    </source>
</evidence>
<dbReference type="SMART" id="SM00355">
    <property type="entry name" value="ZnF_C2H2"/>
    <property type="match status" value="2"/>
</dbReference>
<dbReference type="GO" id="GO:0045893">
    <property type="term" value="P:positive regulation of DNA-templated transcription"/>
    <property type="evidence" value="ECO:0007669"/>
    <property type="project" value="UniProtKB-ARBA"/>
</dbReference>
<feature type="domain" description="C2H2-type" evidence="10">
    <location>
        <begin position="20"/>
        <end position="47"/>
    </location>
</feature>
<dbReference type="FunFam" id="3.30.160.60:FF:000478">
    <property type="entry name" value="Zinc finger protein 133"/>
    <property type="match status" value="1"/>
</dbReference>
<evidence type="ECO:0000259" key="10">
    <source>
        <dbReference type="PROSITE" id="PS50157"/>
    </source>
</evidence>
<evidence type="ECO:0000256" key="5">
    <source>
        <dbReference type="ARBA" id="ARBA00022833"/>
    </source>
</evidence>
<dbReference type="PROSITE" id="PS00028">
    <property type="entry name" value="ZINC_FINGER_C2H2_1"/>
    <property type="match status" value="1"/>
</dbReference>
<sequence length="99" mass="11098">MEDAAAPPTVTSQPKQRTQYKCSDCSKEFRRKRDLVSHMARHTGEKAFKCKQCGLSFARKDNLRKHNCCGKTRDTEQVSGLNPGLKKCSLCRLGGPVQL</sequence>
<dbReference type="Ensembl" id="ENSNMLT00000033348.1">
    <property type="protein sequence ID" value="ENSNMLP00000029899.1"/>
    <property type="gene ID" value="ENSNMLG00000018915.1"/>
</dbReference>
<evidence type="ECO:0000313" key="11">
    <source>
        <dbReference type="Ensembl" id="ENSNMLP00000029899.1"/>
    </source>
</evidence>
<dbReference type="InterPro" id="IPR036236">
    <property type="entry name" value="Znf_C2H2_sf"/>
</dbReference>
<dbReference type="PANTHER" id="PTHR14196:SF0">
    <property type="entry name" value="PROTEIN BOWEL"/>
    <property type="match status" value="1"/>
</dbReference>
<proteinExistence type="predicted"/>
<evidence type="ECO:0000256" key="1">
    <source>
        <dbReference type="ARBA" id="ARBA00004123"/>
    </source>
</evidence>
<evidence type="ECO:0000256" key="7">
    <source>
        <dbReference type="ARBA" id="ARBA00023163"/>
    </source>
</evidence>
<accession>A0A8C6U4G3</accession>
<dbReference type="PROSITE" id="PS50157">
    <property type="entry name" value="ZINC_FINGER_C2H2_2"/>
    <property type="match status" value="2"/>
</dbReference>
<keyword evidence="5" id="KW-0862">Zinc</keyword>
<keyword evidence="3" id="KW-0677">Repeat</keyword>
<dbReference type="GO" id="GO:0008270">
    <property type="term" value="F:zinc ion binding"/>
    <property type="evidence" value="ECO:0007669"/>
    <property type="project" value="UniProtKB-KW"/>
</dbReference>
<dbReference type="Pfam" id="PF00096">
    <property type="entry name" value="zf-C2H2"/>
    <property type="match status" value="2"/>
</dbReference>
<dbReference type="FunFam" id="3.30.160.60:FF:001732">
    <property type="entry name" value="Zgc:162936"/>
    <property type="match status" value="1"/>
</dbReference>
<evidence type="ECO:0000256" key="8">
    <source>
        <dbReference type="ARBA" id="ARBA00023242"/>
    </source>
</evidence>
<evidence type="ECO:0000256" key="4">
    <source>
        <dbReference type="ARBA" id="ARBA00022771"/>
    </source>
</evidence>
<dbReference type="Proteomes" id="UP000694523">
    <property type="component" value="Unplaced"/>
</dbReference>
<keyword evidence="6" id="KW-0805">Transcription regulation</keyword>
<dbReference type="SUPFAM" id="SSF57667">
    <property type="entry name" value="beta-beta-alpha zinc fingers"/>
    <property type="match status" value="1"/>
</dbReference>